<keyword evidence="2" id="KW-1185">Reference proteome</keyword>
<gene>
    <name evidence="1" type="ORF">HNQ94_000944</name>
</gene>
<dbReference type="PROSITE" id="PS51257">
    <property type="entry name" value="PROKAR_LIPOPROTEIN"/>
    <property type="match status" value="1"/>
</dbReference>
<protein>
    <submittedName>
        <fullName evidence="1">Uncharacterized protein YcfL</fullName>
    </submittedName>
</protein>
<name>A0A841PUG6_9BACI</name>
<comment type="caution">
    <text evidence="1">The sequence shown here is derived from an EMBL/GenBank/DDBJ whole genome shotgun (WGS) entry which is preliminary data.</text>
</comment>
<accession>A0A841PUG6</accession>
<dbReference type="RefSeq" id="WP_174494850.1">
    <property type="nucleotide sequence ID" value="NZ_CADDWK010000002.1"/>
</dbReference>
<dbReference type="EMBL" id="JACHGH010000002">
    <property type="protein sequence ID" value="MBB6452499.1"/>
    <property type="molecule type" value="Genomic_DNA"/>
</dbReference>
<dbReference type="Proteomes" id="UP000581688">
    <property type="component" value="Unassembled WGS sequence"/>
</dbReference>
<evidence type="ECO:0000313" key="2">
    <source>
        <dbReference type="Proteomes" id="UP000581688"/>
    </source>
</evidence>
<reference evidence="1 2" key="1">
    <citation type="submission" date="2020-08" db="EMBL/GenBank/DDBJ databases">
        <title>Genomic Encyclopedia of Type Strains, Phase IV (KMG-IV): sequencing the most valuable type-strain genomes for metagenomic binning, comparative biology and taxonomic classification.</title>
        <authorList>
            <person name="Goeker M."/>
        </authorList>
    </citation>
    <scope>NUCLEOTIDE SEQUENCE [LARGE SCALE GENOMIC DNA]</scope>
    <source>
        <strain evidence="1 2">DSM 19612</strain>
    </source>
</reference>
<proteinExistence type="predicted"/>
<sequence>MKKIKIVLTLFLISLLLIGCSKERANQLELDNVIKQLTTSGVELEEATIHNPSVFGATLNGVVPAEYRTKDNGELYVYVFASKKDLDQGVDEFKEMTETMELIRHSKYVIDNILIFYVNSEGVFDEEVNQEIIEGMESL</sequence>
<dbReference type="AlphaFoldDB" id="A0A841PUG6"/>
<evidence type="ECO:0000313" key="1">
    <source>
        <dbReference type="EMBL" id="MBB6452499.1"/>
    </source>
</evidence>
<organism evidence="1 2">
    <name type="scientific">Salirhabdus euzebyi</name>
    <dbReference type="NCBI Taxonomy" id="394506"/>
    <lineage>
        <taxon>Bacteria</taxon>
        <taxon>Bacillati</taxon>
        <taxon>Bacillota</taxon>
        <taxon>Bacilli</taxon>
        <taxon>Bacillales</taxon>
        <taxon>Bacillaceae</taxon>
        <taxon>Salirhabdus</taxon>
    </lineage>
</organism>